<evidence type="ECO:0000256" key="1">
    <source>
        <dbReference type="SAM" id="SignalP"/>
    </source>
</evidence>
<gene>
    <name evidence="2" type="ORF">NCTC11938_03939</name>
</gene>
<dbReference type="EMBL" id="UGTS01000006">
    <property type="protein sequence ID" value="SUC39678.1"/>
    <property type="molecule type" value="Genomic_DNA"/>
</dbReference>
<reference evidence="2 3" key="1">
    <citation type="submission" date="2018-06" db="EMBL/GenBank/DDBJ databases">
        <authorList>
            <consortium name="Pathogen Informatics"/>
            <person name="Doyle S."/>
        </authorList>
    </citation>
    <scope>NUCLEOTIDE SEQUENCE [LARGE SCALE GENOMIC DNA]</scope>
    <source>
        <strain evidence="2 3">NCTC11938</strain>
    </source>
</reference>
<dbReference type="AlphaFoldDB" id="A0A379GF81"/>
<feature type="signal peptide" evidence="1">
    <location>
        <begin position="1"/>
        <end position="20"/>
    </location>
</feature>
<evidence type="ECO:0000313" key="3">
    <source>
        <dbReference type="Proteomes" id="UP000254191"/>
    </source>
</evidence>
<organism evidence="2 3">
    <name type="scientific">Proteus mirabilis</name>
    <dbReference type="NCBI Taxonomy" id="584"/>
    <lineage>
        <taxon>Bacteria</taxon>
        <taxon>Pseudomonadati</taxon>
        <taxon>Pseudomonadota</taxon>
        <taxon>Gammaproteobacteria</taxon>
        <taxon>Enterobacterales</taxon>
        <taxon>Morganellaceae</taxon>
        <taxon>Proteus</taxon>
    </lineage>
</organism>
<dbReference type="Proteomes" id="UP000254191">
    <property type="component" value="Unassembled WGS sequence"/>
</dbReference>
<proteinExistence type="predicted"/>
<keyword evidence="1" id="KW-0732">Signal</keyword>
<evidence type="ECO:0000313" key="2">
    <source>
        <dbReference type="EMBL" id="SUC39678.1"/>
    </source>
</evidence>
<name>A0A379GF81_PROMI</name>
<protein>
    <submittedName>
        <fullName evidence="2">Fimbrial subunit</fullName>
    </submittedName>
</protein>
<sequence length="54" mass="5859">MKKLLLSLTMLAIISTPVLAKSPVANLKINGDIKPPTVLLMGRHSVMLFLITES</sequence>
<accession>A0A379GF81</accession>
<feature type="chain" id="PRO_5016739328" evidence="1">
    <location>
        <begin position="21"/>
        <end position="54"/>
    </location>
</feature>